<sequence length="74" mass="8172">MKALPVSLKRAWIDRSVRIVAVVTAASRKSAFMIAFFTVMALLVAAFGARKTWRPMRTSQSDRGGRATPSHEHA</sequence>
<evidence type="ECO:0000256" key="1">
    <source>
        <dbReference type="SAM" id="MobiDB-lite"/>
    </source>
</evidence>
<keyword evidence="4" id="KW-1185">Reference proteome</keyword>
<name>A0ABW8CXC5_STRBI</name>
<dbReference type="Proteomes" id="UP001614391">
    <property type="component" value="Unassembled WGS sequence"/>
</dbReference>
<feature type="transmembrane region" description="Helical" evidence="2">
    <location>
        <begin position="31"/>
        <end position="49"/>
    </location>
</feature>
<dbReference type="EMBL" id="JBITYT010000010">
    <property type="protein sequence ID" value="MFI9122244.1"/>
    <property type="molecule type" value="Genomic_DNA"/>
</dbReference>
<keyword evidence="2" id="KW-0812">Transmembrane</keyword>
<dbReference type="RefSeq" id="WP_399617813.1">
    <property type="nucleotide sequence ID" value="NZ_JBITYT010000010.1"/>
</dbReference>
<evidence type="ECO:0000313" key="3">
    <source>
        <dbReference type="EMBL" id="MFI9122244.1"/>
    </source>
</evidence>
<comment type="caution">
    <text evidence="3">The sequence shown here is derived from an EMBL/GenBank/DDBJ whole genome shotgun (WGS) entry which is preliminary data.</text>
</comment>
<protein>
    <submittedName>
        <fullName evidence="3">Uncharacterized protein</fullName>
    </submittedName>
</protein>
<keyword evidence="2" id="KW-1133">Transmembrane helix</keyword>
<feature type="compositionally biased region" description="Basic and acidic residues" evidence="1">
    <location>
        <begin position="63"/>
        <end position="74"/>
    </location>
</feature>
<gene>
    <name evidence="3" type="ORF">ACIGW0_23040</name>
</gene>
<feature type="region of interest" description="Disordered" evidence="1">
    <location>
        <begin position="53"/>
        <end position="74"/>
    </location>
</feature>
<evidence type="ECO:0000256" key="2">
    <source>
        <dbReference type="SAM" id="Phobius"/>
    </source>
</evidence>
<reference evidence="3 4" key="1">
    <citation type="submission" date="2024-10" db="EMBL/GenBank/DDBJ databases">
        <title>The Natural Products Discovery Center: Release of the First 8490 Sequenced Strains for Exploring Actinobacteria Biosynthetic Diversity.</title>
        <authorList>
            <person name="Kalkreuter E."/>
            <person name="Kautsar S.A."/>
            <person name="Yang D."/>
            <person name="Bader C.D."/>
            <person name="Teijaro C.N."/>
            <person name="Fluegel L."/>
            <person name="Davis C.M."/>
            <person name="Simpson J.R."/>
            <person name="Lauterbach L."/>
            <person name="Steele A.D."/>
            <person name="Gui C."/>
            <person name="Meng S."/>
            <person name="Li G."/>
            <person name="Viehrig K."/>
            <person name="Ye F."/>
            <person name="Su P."/>
            <person name="Kiefer A.F."/>
            <person name="Nichols A."/>
            <person name="Cepeda A.J."/>
            <person name="Yan W."/>
            <person name="Fan B."/>
            <person name="Jiang Y."/>
            <person name="Adhikari A."/>
            <person name="Zheng C.-J."/>
            <person name="Schuster L."/>
            <person name="Cowan T.M."/>
            <person name="Smanski M.J."/>
            <person name="Chevrette M.G."/>
            <person name="De Carvalho L.P.S."/>
            <person name="Shen B."/>
        </authorList>
    </citation>
    <scope>NUCLEOTIDE SEQUENCE [LARGE SCALE GENOMIC DNA]</scope>
    <source>
        <strain evidence="3 4">NPDC053346</strain>
    </source>
</reference>
<accession>A0ABW8CXC5</accession>
<keyword evidence="2" id="KW-0472">Membrane</keyword>
<proteinExistence type="predicted"/>
<evidence type="ECO:0000313" key="4">
    <source>
        <dbReference type="Proteomes" id="UP001614391"/>
    </source>
</evidence>
<organism evidence="3 4">
    <name type="scientific">Streptomyces bikiniensis</name>
    <dbReference type="NCBI Taxonomy" id="1896"/>
    <lineage>
        <taxon>Bacteria</taxon>
        <taxon>Bacillati</taxon>
        <taxon>Actinomycetota</taxon>
        <taxon>Actinomycetes</taxon>
        <taxon>Kitasatosporales</taxon>
        <taxon>Streptomycetaceae</taxon>
        <taxon>Streptomyces</taxon>
    </lineage>
</organism>